<organism evidence="2 3">
    <name type="scientific">Mycolicibacterium llatzerense</name>
    <dbReference type="NCBI Taxonomy" id="280871"/>
    <lineage>
        <taxon>Bacteria</taxon>
        <taxon>Bacillati</taxon>
        <taxon>Actinomycetota</taxon>
        <taxon>Actinomycetes</taxon>
        <taxon>Mycobacteriales</taxon>
        <taxon>Mycobacteriaceae</taxon>
        <taxon>Mycolicibacterium</taxon>
    </lineage>
</organism>
<protein>
    <submittedName>
        <fullName evidence="2">Uncharacterized protein</fullName>
    </submittedName>
</protein>
<feature type="region of interest" description="Disordered" evidence="1">
    <location>
        <begin position="53"/>
        <end position="81"/>
    </location>
</feature>
<dbReference type="STRING" id="280871.TL10_01865"/>
<evidence type="ECO:0000313" key="2">
    <source>
        <dbReference type="EMBL" id="KIU18595.1"/>
    </source>
</evidence>
<dbReference type="AlphaFoldDB" id="A0A0D1LCU6"/>
<evidence type="ECO:0000256" key="1">
    <source>
        <dbReference type="SAM" id="MobiDB-lite"/>
    </source>
</evidence>
<dbReference type="EMBL" id="JXST01000002">
    <property type="protein sequence ID" value="KIU18595.1"/>
    <property type="molecule type" value="Genomic_DNA"/>
</dbReference>
<reference evidence="2 3" key="1">
    <citation type="submission" date="2015-01" db="EMBL/GenBank/DDBJ databases">
        <title>Genome sequence of Mycobacterium llatzerense and Mycobacterium immunogenum recovered from brain abscess.</title>
        <authorList>
            <person name="Greninger A.L."/>
            <person name="Langelier C."/>
            <person name="Cunningham G."/>
            <person name="Chiu C.Y."/>
            <person name="Miller S."/>
        </authorList>
    </citation>
    <scope>NUCLEOTIDE SEQUENCE [LARGE SCALE GENOMIC DNA]</scope>
    <source>
        <strain evidence="2 3">CLUC14</strain>
    </source>
</reference>
<keyword evidence="3" id="KW-1185">Reference proteome</keyword>
<name>A0A0D1LCU6_9MYCO</name>
<dbReference type="Proteomes" id="UP000032221">
    <property type="component" value="Unassembled WGS sequence"/>
</dbReference>
<sequence>MTLGALWSAAWKLSGAPKDSPWPTKVYDDTMDLMPIHEDKNFLRSLHLKYLGQDDLPGSDAPKNPPPPPGSPAKKAAKKAR</sequence>
<accession>A0A0D1LCU6</accession>
<dbReference type="PATRIC" id="fig|280871.6.peg.382"/>
<evidence type="ECO:0000313" key="3">
    <source>
        <dbReference type="Proteomes" id="UP000032221"/>
    </source>
</evidence>
<comment type="caution">
    <text evidence="2">The sequence shown here is derived from an EMBL/GenBank/DDBJ whole genome shotgun (WGS) entry which is preliminary data.</text>
</comment>
<proteinExistence type="predicted"/>
<gene>
    <name evidence="2" type="ORF">TL10_01865</name>
</gene>